<dbReference type="AlphaFoldDB" id="A0A0H3MFV5"/>
<dbReference type="CDD" id="cd13127">
    <property type="entry name" value="MATE_tuaB_like"/>
    <property type="match status" value="1"/>
</dbReference>
<keyword evidence="3" id="KW-1003">Cell membrane</keyword>
<feature type="transmembrane region" description="Helical" evidence="7">
    <location>
        <begin position="290"/>
        <end position="312"/>
    </location>
</feature>
<feature type="transmembrane region" description="Helical" evidence="7">
    <location>
        <begin position="117"/>
        <end position="137"/>
    </location>
</feature>
<keyword evidence="4 7" id="KW-0812">Transmembrane</keyword>
<dbReference type="EMBL" id="CU928164">
    <property type="protein sequence ID" value="CAR17115.1"/>
    <property type="molecule type" value="Genomic_DNA"/>
</dbReference>
<dbReference type="InterPro" id="IPR050833">
    <property type="entry name" value="Poly_Biosynth_Transport"/>
</dbReference>
<accession>A0A0H3MFV5</accession>
<keyword evidence="5 7" id="KW-1133">Transmembrane helix</keyword>
<dbReference type="Pfam" id="PF13440">
    <property type="entry name" value="Polysacc_synt_3"/>
    <property type="match status" value="1"/>
</dbReference>
<feature type="transmembrane region" description="Helical" evidence="7">
    <location>
        <begin position="149"/>
        <end position="170"/>
    </location>
</feature>
<evidence type="ECO:0000256" key="2">
    <source>
        <dbReference type="ARBA" id="ARBA00007430"/>
    </source>
</evidence>
<dbReference type="STRING" id="585057.ECIAI39_0978"/>
<feature type="transmembrane region" description="Helical" evidence="7">
    <location>
        <begin position="324"/>
        <end position="344"/>
    </location>
</feature>
<feature type="transmembrane region" description="Helical" evidence="7">
    <location>
        <begin position="214"/>
        <end position="232"/>
    </location>
</feature>
<dbReference type="PATRIC" id="fig|585057.6.peg.1029"/>
<feature type="transmembrane region" description="Helical" evidence="7">
    <location>
        <begin position="79"/>
        <end position="105"/>
    </location>
</feature>
<evidence type="ECO:0000256" key="4">
    <source>
        <dbReference type="ARBA" id="ARBA00022692"/>
    </source>
</evidence>
<evidence type="ECO:0000256" key="5">
    <source>
        <dbReference type="ARBA" id="ARBA00022989"/>
    </source>
</evidence>
<dbReference type="GO" id="GO:0005886">
    <property type="term" value="C:plasma membrane"/>
    <property type="evidence" value="ECO:0007669"/>
    <property type="project" value="UniProtKB-SubCell"/>
</dbReference>
<feature type="transmembrane region" description="Helical" evidence="7">
    <location>
        <begin position="44"/>
        <end position="67"/>
    </location>
</feature>
<protein>
    <submittedName>
        <fullName evidence="8">O-antigen flippase</fullName>
    </submittedName>
</protein>
<evidence type="ECO:0000313" key="8">
    <source>
        <dbReference type="EMBL" id="CAR17115.1"/>
    </source>
</evidence>
<dbReference type="PANTHER" id="PTHR30250:SF10">
    <property type="entry name" value="LIPOPOLYSACCHARIDE BIOSYNTHESIS PROTEIN WZXC"/>
    <property type="match status" value="1"/>
</dbReference>
<sequence>MMNNKLARQGLLWSTIERLGTQAIQLLLMLYLGRVLGPSSFGYVGMLTLFLSLAQVLIDSGFSAALIRKSERTEKDYSTVFIFNICLSILIYIVLYCLSSYIALFYQIPLLESLLDILALTVIANGLTLIPKIQLTVDVNFKIQAKSSLIAITSSSVIAITLAALGYGVWTLVFQSLSYSVINCIVLNIYNPWYPKEKFCYETFKKLFSFSSNLLIAGVLEAFYSNIYQLIIGKFFTPQLVGQFTQANQISSVPAMTLTNIIQRVTYPLFCNIYNGKGKIDDAYLNTLKIAGVVVFPILLGIGLISKPLVSVLLGSEWKFTSDILFLLCIAFMIYPIHAININILQVHGRSDLFLRLEILKKTLMTIILVITMQININAMVIGLVLHSYLSWFLNGLFSQKVSTITIRKQLKELLPIWCLCLISGLGSNYIINEISMEPLLNIIFTILLNAIIYITLIRIMYKEIFMTIISLIKNKD</sequence>
<evidence type="ECO:0000256" key="7">
    <source>
        <dbReference type="SAM" id="Phobius"/>
    </source>
</evidence>
<evidence type="ECO:0000256" key="6">
    <source>
        <dbReference type="ARBA" id="ARBA00023136"/>
    </source>
</evidence>
<feature type="transmembrane region" description="Helical" evidence="7">
    <location>
        <begin position="414"/>
        <end position="433"/>
    </location>
</feature>
<reference evidence="9" key="1">
    <citation type="journal article" date="2009" name="PLoS Genet.">
        <title>Organised genome dynamics in the Escherichia coli species results in highly diverse adaptive paths.</title>
        <authorList>
            <person name="Touchon M."/>
            <person name="Hoede C."/>
            <person name="Tenaillon O."/>
            <person name="Barbe V."/>
            <person name="Baeriswyl S."/>
            <person name="Bidet P."/>
            <person name="Bingen E."/>
            <person name="Bonacorsi S."/>
            <person name="Bouchier C."/>
            <person name="Bouvet O."/>
            <person name="Calteau A."/>
            <person name="Chiapello H."/>
            <person name="Clermont O."/>
            <person name="Cruveiller S."/>
            <person name="Danchin A."/>
            <person name="Diard M."/>
            <person name="Dossat C."/>
            <person name="Karoui M.E."/>
            <person name="Frapy E."/>
            <person name="Garry L."/>
            <person name="Ghigo J.M."/>
            <person name="Gilles A.M."/>
            <person name="Johnson J."/>
            <person name="Le Bouguenec C."/>
            <person name="Lescat M."/>
            <person name="Mangenot S."/>
            <person name="Martinez-Jehanne V."/>
            <person name="Matic I."/>
            <person name="Nassif X."/>
            <person name="Oztas S."/>
            <person name="Petit M.A."/>
            <person name="Pichon C."/>
            <person name="Rouy Z."/>
            <person name="Ruf C.S."/>
            <person name="Schneider D."/>
            <person name="Tourret J."/>
            <person name="Vacherie B."/>
            <person name="Vallenet D."/>
            <person name="Medigue C."/>
            <person name="Rocha E.P.C."/>
            <person name="Denamur E."/>
        </authorList>
    </citation>
    <scope>NUCLEOTIDE SEQUENCE [LARGE SCALE GENOMIC DNA]</scope>
    <source>
        <strain evidence="9">IAI39 / ExPEC</strain>
    </source>
</reference>
<evidence type="ECO:0000313" key="9">
    <source>
        <dbReference type="Proteomes" id="UP000000749"/>
    </source>
</evidence>
<gene>
    <name evidence="8" type="primary">wzx</name>
    <name evidence="8" type="ordered locus">ECIAI39_0978</name>
</gene>
<evidence type="ECO:0000256" key="3">
    <source>
        <dbReference type="ARBA" id="ARBA00022475"/>
    </source>
</evidence>
<dbReference type="KEGG" id="ect:ECIAI39_0978"/>
<dbReference type="PANTHER" id="PTHR30250">
    <property type="entry name" value="PST FAMILY PREDICTED COLANIC ACID TRANSPORTER"/>
    <property type="match status" value="1"/>
</dbReference>
<evidence type="ECO:0000256" key="1">
    <source>
        <dbReference type="ARBA" id="ARBA00004651"/>
    </source>
</evidence>
<feature type="transmembrane region" description="Helical" evidence="7">
    <location>
        <begin position="364"/>
        <end position="394"/>
    </location>
</feature>
<feature type="transmembrane region" description="Helical" evidence="7">
    <location>
        <begin position="439"/>
        <end position="462"/>
    </location>
</feature>
<proteinExistence type="inferred from homology"/>
<dbReference type="Proteomes" id="UP000000749">
    <property type="component" value="Chromosome"/>
</dbReference>
<dbReference type="HOGENOM" id="CLU_026911_5_2_6"/>
<organism evidence="8 9">
    <name type="scientific">Escherichia coli O7:K1 (strain IAI39 / ExPEC)</name>
    <dbReference type="NCBI Taxonomy" id="585057"/>
    <lineage>
        <taxon>Bacteria</taxon>
        <taxon>Pseudomonadati</taxon>
        <taxon>Pseudomonadota</taxon>
        <taxon>Gammaproteobacteria</taxon>
        <taxon>Enterobacterales</taxon>
        <taxon>Enterobacteriaceae</taxon>
        <taxon>Escherichia</taxon>
    </lineage>
</organism>
<comment type="subcellular location">
    <subcellularLocation>
        <location evidence="1">Cell membrane</location>
        <topology evidence="1">Multi-pass membrane protein</topology>
    </subcellularLocation>
</comment>
<comment type="similarity">
    <text evidence="2">Belongs to the polysaccharide synthase family.</text>
</comment>
<keyword evidence="6 7" id="KW-0472">Membrane</keyword>
<name>A0A0H3MFV5_ECO7I</name>